<feature type="compositionally biased region" description="Basic residues" evidence="5">
    <location>
        <begin position="227"/>
        <end position="237"/>
    </location>
</feature>
<dbReference type="GO" id="GO:0098771">
    <property type="term" value="P:inorganic ion homeostasis"/>
    <property type="evidence" value="ECO:0007669"/>
    <property type="project" value="UniProtKB-ARBA"/>
</dbReference>
<dbReference type="InterPro" id="IPR058533">
    <property type="entry name" value="Cation_efflux_TM"/>
</dbReference>
<feature type="compositionally biased region" description="Polar residues" evidence="5">
    <location>
        <begin position="33"/>
        <end position="42"/>
    </location>
</feature>
<evidence type="ECO:0000256" key="4">
    <source>
        <dbReference type="ARBA" id="ARBA00023136"/>
    </source>
</evidence>
<gene>
    <name evidence="8" type="ORF">FA13DRAFT_1790605</name>
</gene>
<dbReference type="Proteomes" id="UP000298030">
    <property type="component" value="Unassembled WGS sequence"/>
</dbReference>
<dbReference type="GO" id="GO:0030003">
    <property type="term" value="P:intracellular monoatomic cation homeostasis"/>
    <property type="evidence" value="ECO:0007669"/>
    <property type="project" value="UniProtKB-ARBA"/>
</dbReference>
<protein>
    <recommendedName>
        <fullName evidence="7">Cation efflux protein transmembrane domain-containing protein</fullName>
    </recommendedName>
</protein>
<dbReference type="EMBL" id="QPFP01000014">
    <property type="protein sequence ID" value="TEB32942.1"/>
    <property type="molecule type" value="Genomic_DNA"/>
</dbReference>
<dbReference type="AlphaFoldDB" id="A0A4Y7TH91"/>
<accession>A0A4Y7TH91</accession>
<feature type="domain" description="Cation efflux protein transmembrane" evidence="7">
    <location>
        <begin position="496"/>
        <end position="675"/>
    </location>
</feature>
<name>A0A4Y7TH91_COPMI</name>
<reference evidence="8 9" key="1">
    <citation type="journal article" date="2019" name="Nat. Ecol. Evol.">
        <title>Megaphylogeny resolves global patterns of mushroom evolution.</title>
        <authorList>
            <person name="Varga T."/>
            <person name="Krizsan K."/>
            <person name="Foldi C."/>
            <person name="Dima B."/>
            <person name="Sanchez-Garcia M."/>
            <person name="Sanchez-Ramirez S."/>
            <person name="Szollosi G.J."/>
            <person name="Szarkandi J.G."/>
            <person name="Papp V."/>
            <person name="Albert L."/>
            <person name="Andreopoulos W."/>
            <person name="Angelini C."/>
            <person name="Antonin V."/>
            <person name="Barry K.W."/>
            <person name="Bougher N.L."/>
            <person name="Buchanan P."/>
            <person name="Buyck B."/>
            <person name="Bense V."/>
            <person name="Catcheside P."/>
            <person name="Chovatia M."/>
            <person name="Cooper J."/>
            <person name="Damon W."/>
            <person name="Desjardin D."/>
            <person name="Finy P."/>
            <person name="Geml J."/>
            <person name="Haridas S."/>
            <person name="Hughes K."/>
            <person name="Justo A."/>
            <person name="Karasinski D."/>
            <person name="Kautmanova I."/>
            <person name="Kiss B."/>
            <person name="Kocsube S."/>
            <person name="Kotiranta H."/>
            <person name="LaButti K.M."/>
            <person name="Lechner B.E."/>
            <person name="Liimatainen K."/>
            <person name="Lipzen A."/>
            <person name="Lukacs Z."/>
            <person name="Mihaltcheva S."/>
            <person name="Morgado L.N."/>
            <person name="Niskanen T."/>
            <person name="Noordeloos M.E."/>
            <person name="Ohm R.A."/>
            <person name="Ortiz-Santana B."/>
            <person name="Ovrebo C."/>
            <person name="Racz N."/>
            <person name="Riley R."/>
            <person name="Savchenko A."/>
            <person name="Shiryaev A."/>
            <person name="Soop K."/>
            <person name="Spirin V."/>
            <person name="Szebenyi C."/>
            <person name="Tomsovsky M."/>
            <person name="Tulloss R.E."/>
            <person name="Uehling J."/>
            <person name="Grigoriev I.V."/>
            <person name="Vagvolgyi C."/>
            <person name="Papp T."/>
            <person name="Martin F.M."/>
            <person name="Miettinen O."/>
            <person name="Hibbett D.S."/>
            <person name="Nagy L.G."/>
        </authorList>
    </citation>
    <scope>NUCLEOTIDE SEQUENCE [LARGE SCALE GENOMIC DNA]</scope>
    <source>
        <strain evidence="8 9">FP101781</strain>
    </source>
</reference>
<evidence type="ECO:0000256" key="2">
    <source>
        <dbReference type="ARBA" id="ARBA00022692"/>
    </source>
</evidence>
<evidence type="ECO:0000256" key="3">
    <source>
        <dbReference type="ARBA" id="ARBA00022989"/>
    </source>
</evidence>
<evidence type="ECO:0000313" key="8">
    <source>
        <dbReference type="EMBL" id="TEB32942.1"/>
    </source>
</evidence>
<feature type="region of interest" description="Disordered" evidence="5">
    <location>
        <begin position="1"/>
        <end position="422"/>
    </location>
</feature>
<sequence length="822" mass="86962">MSQISPTQQLHRRKSSKDDNDTILVVTPPANEPTFSEVTVNGDNHDSGSIPALGPPPARKRLSLGPPPAGHAPFRGHGRTPSAAGLSPTSASPMRTTFGFPSQTNGVGVNGHHHPPLASPFRSSFNTSSGIPNGHNRNHSRNRSISAYTSLPSPLGLPNTAEGTFPGSALPSSTTLPHAHPRPPPLMVTSYSNPEGAVQSAHFASNGIPPGSPLAPNGPASATTAAQHKRRHSRMHSRNLSVFFPRPGSIPSTAISEDGGDQEAEEAPVAAIPEAGSSVDLSGGRRGGAKPPLTPLGAGFKFGGRPPSSSTETDDGSPITENGEPAFSKPARRGHHHKHSMSHNFFSFLEPGSTLPSASSPRGPDLHTQPTPTPQSPWAPISAFPDTAKPTSFLTAPTNTNGDTAFGFTGGLPPPPLEQNDEIPTGAVVAGTAQFLLGAWLWVCGQQIGSLATTGLGYWVVFDAFGIGVGRVVPPWLAKAPSGADSERTLKKQKIKRPYGNGRMETVLMFAQAVYLMFSSVYVCKETVEHLLLSAGGQEGHHHHAGDEDPHAGIRFPVIVIFLTFASLLASAFFYENNIQLYPVTVYRPQTRSFVTYSSSFSTSKRSNQQQREAPTDPLAIVLTNPFVACPLFIAATLLFLRLSVAPSHHRFADLVLALTIAVLTFKTSYRACVVLGNVLLQTAPPKGMPSGKLESLHRAVREIERHPHVSHLPAPNIWQLTPSLTAQAASGLVPKAKAITHNGNAGLKATQGSAAGSSSFANDQLVVTMEIHVRADLGDDDVLALTKWAWERCVNALGGYKEFRDIGEVGGPEVTVGVVRG</sequence>
<evidence type="ECO:0000256" key="5">
    <source>
        <dbReference type="SAM" id="MobiDB-lite"/>
    </source>
</evidence>
<comment type="caution">
    <text evidence="8">The sequence shown here is derived from an EMBL/GenBank/DDBJ whole genome shotgun (WGS) entry which is preliminary data.</text>
</comment>
<feature type="transmembrane region" description="Helical" evidence="6">
    <location>
        <begin position="619"/>
        <end position="640"/>
    </location>
</feature>
<dbReference type="OrthoDB" id="5382797at2759"/>
<feature type="transmembrane region" description="Helical" evidence="6">
    <location>
        <begin position="556"/>
        <end position="575"/>
    </location>
</feature>
<dbReference type="Gene3D" id="1.20.1510.10">
    <property type="entry name" value="Cation efflux protein transmembrane domain"/>
    <property type="match status" value="1"/>
</dbReference>
<evidence type="ECO:0000256" key="6">
    <source>
        <dbReference type="SAM" id="Phobius"/>
    </source>
</evidence>
<keyword evidence="4 6" id="KW-0472">Membrane</keyword>
<dbReference type="SUPFAM" id="SSF161111">
    <property type="entry name" value="Cation efflux protein transmembrane domain-like"/>
    <property type="match status" value="1"/>
</dbReference>
<keyword evidence="9" id="KW-1185">Reference proteome</keyword>
<dbReference type="GO" id="GO:0016020">
    <property type="term" value="C:membrane"/>
    <property type="evidence" value="ECO:0007669"/>
    <property type="project" value="UniProtKB-SubCell"/>
</dbReference>
<keyword evidence="3 6" id="KW-1133">Transmembrane helix</keyword>
<keyword evidence="2 6" id="KW-0812">Transmembrane</keyword>
<dbReference type="GO" id="GO:0008324">
    <property type="term" value="F:monoatomic cation transmembrane transporter activity"/>
    <property type="evidence" value="ECO:0007669"/>
    <property type="project" value="InterPro"/>
</dbReference>
<feature type="compositionally biased region" description="Polar residues" evidence="5">
    <location>
        <begin position="121"/>
        <end position="131"/>
    </location>
</feature>
<proteinExistence type="predicted"/>
<dbReference type="STRING" id="71717.A0A4Y7TH91"/>
<dbReference type="InterPro" id="IPR027469">
    <property type="entry name" value="Cation_efflux_TMD_sf"/>
</dbReference>
<feature type="compositionally biased region" description="Basic residues" evidence="5">
    <location>
        <begin position="330"/>
        <end position="341"/>
    </location>
</feature>
<evidence type="ECO:0000259" key="7">
    <source>
        <dbReference type="Pfam" id="PF01545"/>
    </source>
</evidence>
<feature type="compositionally biased region" description="Polar residues" evidence="5">
    <location>
        <begin position="87"/>
        <end position="107"/>
    </location>
</feature>
<evidence type="ECO:0000313" key="9">
    <source>
        <dbReference type="Proteomes" id="UP000298030"/>
    </source>
</evidence>
<dbReference type="Pfam" id="PF01545">
    <property type="entry name" value="Cation_efflux"/>
    <property type="match status" value="1"/>
</dbReference>
<organism evidence="8 9">
    <name type="scientific">Coprinellus micaceus</name>
    <name type="common">Glistening ink-cap mushroom</name>
    <name type="synonym">Coprinus micaceus</name>
    <dbReference type="NCBI Taxonomy" id="71717"/>
    <lineage>
        <taxon>Eukaryota</taxon>
        <taxon>Fungi</taxon>
        <taxon>Dikarya</taxon>
        <taxon>Basidiomycota</taxon>
        <taxon>Agaricomycotina</taxon>
        <taxon>Agaricomycetes</taxon>
        <taxon>Agaricomycetidae</taxon>
        <taxon>Agaricales</taxon>
        <taxon>Agaricineae</taxon>
        <taxon>Psathyrellaceae</taxon>
        <taxon>Coprinellus</taxon>
    </lineage>
</organism>
<feature type="compositionally biased region" description="Polar residues" evidence="5">
    <location>
        <begin position="389"/>
        <end position="403"/>
    </location>
</feature>
<comment type="subcellular location">
    <subcellularLocation>
        <location evidence="1">Membrane</location>
        <topology evidence="1">Multi-pass membrane protein</topology>
    </subcellularLocation>
</comment>
<evidence type="ECO:0000256" key="1">
    <source>
        <dbReference type="ARBA" id="ARBA00004141"/>
    </source>
</evidence>